<dbReference type="EC" id="3.4.21.89" evidence="5"/>
<dbReference type="InterPro" id="IPR000223">
    <property type="entry name" value="Pept_S26A_signal_pept_1"/>
</dbReference>
<keyword evidence="9" id="KW-0378">Hydrolase</keyword>
<accession>A0ABD3LC95</accession>
<dbReference type="InterPro" id="IPR019533">
    <property type="entry name" value="Peptidase_S26"/>
</dbReference>
<feature type="domain" description="Peptidase S26" evidence="14">
    <location>
        <begin position="133"/>
        <end position="290"/>
    </location>
</feature>
<comment type="similarity">
    <text evidence="4">Belongs to the peptidase S26 family.</text>
</comment>
<evidence type="ECO:0000256" key="9">
    <source>
        <dbReference type="ARBA" id="ARBA00022801"/>
    </source>
</evidence>
<dbReference type="CDD" id="cd06530">
    <property type="entry name" value="S26_SPase_I"/>
    <property type="match status" value="1"/>
</dbReference>
<dbReference type="PANTHER" id="PTHR43390">
    <property type="entry name" value="SIGNAL PEPTIDASE I"/>
    <property type="match status" value="1"/>
</dbReference>
<evidence type="ECO:0000256" key="12">
    <source>
        <dbReference type="PIRSR" id="PIRSR600223-1"/>
    </source>
</evidence>
<dbReference type="GO" id="GO:0009003">
    <property type="term" value="F:signal peptidase activity"/>
    <property type="evidence" value="ECO:0007669"/>
    <property type="project" value="UniProtKB-EC"/>
</dbReference>
<dbReference type="NCBIfam" id="TIGR02227">
    <property type="entry name" value="sigpep_I_bact"/>
    <property type="match status" value="1"/>
</dbReference>
<evidence type="ECO:0000256" key="13">
    <source>
        <dbReference type="SAM" id="MobiDB-lite"/>
    </source>
</evidence>
<dbReference type="PRINTS" id="PR00727">
    <property type="entry name" value="LEADERPTASE"/>
</dbReference>
<dbReference type="Pfam" id="PF10502">
    <property type="entry name" value="Peptidase_S26"/>
    <property type="match status" value="1"/>
</dbReference>
<dbReference type="InterPro" id="IPR019756">
    <property type="entry name" value="Pept_S26A_signal_pept_1_Ser-AS"/>
</dbReference>
<comment type="subcellular location">
    <subcellularLocation>
        <location evidence="3">Membrane</location>
    </subcellularLocation>
    <subcellularLocation>
        <location evidence="2">Plastid</location>
        <location evidence="2">Chloroplast</location>
    </subcellularLocation>
</comment>
<sequence length="326" mass="34596">MVACLHFLSPPSLQNPNFSSPIPSARVETAATLAPLRLSNPVIPSIPRPARFASSLVPSGAGAGAGAGARRRRPNCEAVKGSDEETEPAALDASGGDGGGGEGGGGGGGDDGGVEEQQGGILPEWLNLTSDDAKTVFAALAISLAFRSFVAEPRYIPSLSMYPTFDVGDRLVAEKVSYLFRKPCANDIVIFKSPPVLQEVGYTDDDVFIKRVVAKAGDVVEVRAGKLFVNGVERNEGFILEPPSYNMTPMRVPENSVFVMGDNRNNSYDSHVWGPLPAKNIIGRSVLRYWPPNRIGTTVLETGCAVDKQETISPSEQKIQPEASAQ</sequence>
<organism evidence="15 16">
    <name type="scientific">Eucalyptus globulus</name>
    <name type="common">Tasmanian blue gum</name>
    <dbReference type="NCBI Taxonomy" id="34317"/>
    <lineage>
        <taxon>Eukaryota</taxon>
        <taxon>Viridiplantae</taxon>
        <taxon>Streptophyta</taxon>
        <taxon>Embryophyta</taxon>
        <taxon>Tracheophyta</taxon>
        <taxon>Spermatophyta</taxon>
        <taxon>Magnoliopsida</taxon>
        <taxon>eudicotyledons</taxon>
        <taxon>Gunneridae</taxon>
        <taxon>Pentapetalae</taxon>
        <taxon>rosids</taxon>
        <taxon>malvids</taxon>
        <taxon>Myrtales</taxon>
        <taxon>Myrtaceae</taxon>
        <taxon>Myrtoideae</taxon>
        <taxon>Eucalypteae</taxon>
        <taxon>Eucalyptus</taxon>
    </lineage>
</organism>
<evidence type="ECO:0000313" key="16">
    <source>
        <dbReference type="Proteomes" id="UP001634007"/>
    </source>
</evidence>
<reference evidence="15 16" key="1">
    <citation type="submission" date="2024-11" db="EMBL/GenBank/DDBJ databases">
        <title>Chromosome-level genome assembly of Eucalyptus globulus Labill. provides insights into its genome evolution.</title>
        <authorList>
            <person name="Li X."/>
        </authorList>
    </citation>
    <scope>NUCLEOTIDE SEQUENCE [LARGE SCALE GENOMIC DNA]</scope>
    <source>
        <strain evidence="15">CL2024</strain>
        <tissue evidence="15">Fresh tender leaves</tissue>
    </source>
</reference>
<evidence type="ECO:0000256" key="7">
    <source>
        <dbReference type="ARBA" id="ARBA00022640"/>
    </source>
</evidence>
<name>A0ABD3LC95_EUCGL</name>
<dbReference type="GO" id="GO:0006508">
    <property type="term" value="P:proteolysis"/>
    <property type="evidence" value="ECO:0007669"/>
    <property type="project" value="UniProtKB-KW"/>
</dbReference>
<evidence type="ECO:0000256" key="8">
    <source>
        <dbReference type="ARBA" id="ARBA00022670"/>
    </source>
</evidence>
<dbReference type="GO" id="GO:0016020">
    <property type="term" value="C:membrane"/>
    <property type="evidence" value="ECO:0007669"/>
    <property type="project" value="UniProtKB-SubCell"/>
</dbReference>
<evidence type="ECO:0000256" key="1">
    <source>
        <dbReference type="ARBA" id="ARBA00000677"/>
    </source>
</evidence>
<dbReference type="EMBL" id="JBJKBG010000003">
    <property type="protein sequence ID" value="KAL3747472.1"/>
    <property type="molecule type" value="Genomic_DNA"/>
</dbReference>
<evidence type="ECO:0000256" key="11">
    <source>
        <dbReference type="ARBA" id="ARBA00023136"/>
    </source>
</evidence>
<keyword evidence="11" id="KW-0472">Membrane</keyword>
<gene>
    <name evidence="15" type="ORF">ACJRO7_016286</name>
</gene>
<dbReference type="GO" id="GO:0051604">
    <property type="term" value="P:protein maturation"/>
    <property type="evidence" value="ECO:0007669"/>
    <property type="project" value="UniProtKB-ARBA"/>
</dbReference>
<dbReference type="InterPro" id="IPR036286">
    <property type="entry name" value="LexA/Signal_pep-like_sf"/>
</dbReference>
<feature type="compositionally biased region" description="Gly residues" evidence="13">
    <location>
        <begin position="95"/>
        <end position="111"/>
    </location>
</feature>
<evidence type="ECO:0000256" key="10">
    <source>
        <dbReference type="ARBA" id="ARBA00022946"/>
    </source>
</evidence>
<keyword evidence="7" id="KW-0934">Plastid</keyword>
<dbReference type="SUPFAM" id="SSF51306">
    <property type="entry name" value="LexA/Signal peptidase"/>
    <property type="match status" value="1"/>
</dbReference>
<feature type="region of interest" description="Disordered" evidence="13">
    <location>
        <begin position="62"/>
        <end position="117"/>
    </location>
</feature>
<dbReference type="PANTHER" id="PTHR43390:SF1">
    <property type="entry name" value="CHLOROPLAST PROCESSING PEPTIDASE"/>
    <property type="match status" value="1"/>
</dbReference>
<evidence type="ECO:0000256" key="4">
    <source>
        <dbReference type="ARBA" id="ARBA00009370"/>
    </source>
</evidence>
<evidence type="ECO:0000259" key="14">
    <source>
        <dbReference type="Pfam" id="PF10502"/>
    </source>
</evidence>
<dbReference type="Proteomes" id="UP001634007">
    <property type="component" value="Unassembled WGS sequence"/>
</dbReference>
<keyword evidence="6" id="KW-0150">Chloroplast</keyword>
<dbReference type="GO" id="GO:0009534">
    <property type="term" value="C:chloroplast thylakoid"/>
    <property type="evidence" value="ECO:0007669"/>
    <property type="project" value="UniProtKB-ARBA"/>
</dbReference>
<protein>
    <recommendedName>
        <fullName evidence="5">signal peptidase I</fullName>
        <ecNumber evidence="5">3.4.21.89</ecNumber>
    </recommendedName>
</protein>
<keyword evidence="10" id="KW-0809">Transit peptide</keyword>
<feature type="active site" evidence="12">
    <location>
        <position position="210"/>
    </location>
</feature>
<evidence type="ECO:0000256" key="6">
    <source>
        <dbReference type="ARBA" id="ARBA00022528"/>
    </source>
</evidence>
<evidence type="ECO:0000256" key="2">
    <source>
        <dbReference type="ARBA" id="ARBA00004229"/>
    </source>
</evidence>
<evidence type="ECO:0000256" key="5">
    <source>
        <dbReference type="ARBA" id="ARBA00013208"/>
    </source>
</evidence>
<dbReference type="PROSITE" id="PS00761">
    <property type="entry name" value="SPASE_I_3"/>
    <property type="match status" value="1"/>
</dbReference>
<feature type="active site" evidence="12">
    <location>
        <position position="160"/>
    </location>
</feature>
<keyword evidence="8" id="KW-0645">Protease</keyword>
<keyword evidence="16" id="KW-1185">Reference proteome</keyword>
<dbReference type="AlphaFoldDB" id="A0ABD3LC95"/>
<evidence type="ECO:0000256" key="3">
    <source>
        <dbReference type="ARBA" id="ARBA00004370"/>
    </source>
</evidence>
<comment type="catalytic activity">
    <reaction evidence="1">
        <text>Cleavage of hydrophobic, N-terminal signal or leader sequences from secreted and periplasmic proteins.</text>
        <dbReference type="EC" id="3.4.21.89"/>
    </reaction>
</comment>
<comment type="caution">
    <text evidence="15">The sequence shown here is derived from an EMBL/GenBank/DDBJ whole genome shotgun (WGS) entry which is preliminary data.</text>
</comment>
<dbReference type="PROSITE" id="PS00501">
    <property type="entry name" value="SPASE_I_1"/>
    <property type="match status" value="1"/>
</dbReference>
<proteinExistence type="inferred from homology"/>
<dbReference type="InterPro" id="IPR019758">
    <property type="entry name" value="Pept_S26A_signal_pept_1_CS"/>
</dbReference>
<dbReference type="Gene3D" id="2.10.109.10">
    <property type="entry name" value="Umud Fragment, subunit A"/>
    <property type="match status" value="2"/>
</dbReference>
<dbReference type="FunFam" id="2.10.109.10:FF:000012">
    <property type="entry name" value="Peptidase/ serine-type peptidase"/>
    <property type="match status" value="1"/>
</dbReference>
<evidence type="ECO:0000313" key="15">
    <source>
        <dbReference type="EMBL" id="KAL3747472.1"/>
    </source>
</evidence>